<sequence>MSGSQKWRAAMACLGLIALAGACFQLPALFKMVSVGEMTIIMMMCIVIGMTGLLVGVLRFLTSASAKGAPFALAFSAFIPGLMGPSFLRLSLWFALLVSAAVFGALVGFLTGGVKVTAGS</sequence>
<keyword evidence="1" id="KW-0812">Transmembrane</keyword>
<feature type="transmembrane region" description="Helical" evidence="1">
    <location>
        <begin position="93"/>
        <end position="114"/>
    </location>
</feature>
<dbReference type="EMBL" id="BSOA01000048">
    <property type="protein sequence ID" value="GLQ90217.1"/>
    <property type="molecule type" value="Genomic_DNA"/>
</dbReference>
<evidence type="ECO:0008006" key="4">
    <source>
        <dbReference type="Google" id="ProtNLM"/>
    </source>
</evidence>
<keyword evidence="3" id="KW-1185">Reference proteome</keyword>
<feature type="transmembrane region" description="Helical" evidence="1">
    <location>
        <begin position="41"/>
        <end position="61"/>
    </location>
</feature>
<name>A0ABQ5XFB3_9GAMM</name>
<evidence type="ECO:0000313" key="2">
    <source>
        <dbReference type="EMBL" id="GLQ90217.1"/>
    </source>
</evidence>
<gene>
    <name evidence="2" type="ORF">GCM10007898_37920</name>
</gene>
<dbReference type="RefSeq" id="WP_284333642.1">
    <property type="nucleotide sequence ID" value="NZ_BSOA01000048.1"/>
</dbReference>
<dbReference type="PROSITE" id="PS51257">
    <property type="entry name" value="PROKAR_LIPOPROTEIN"/>
    <property type="match status" value="1"/>
</dbReference>
<organism evidence="2 3">
    <name type="scientific">Dyella flagellata</name>
    <dbReference type="NCBI Taxonomy" id="1867833"/>
    <lineage>
        <taxon>Bacteria</taxon>
        <taxon>Pseudomonadati</taxon>
        <taxon>Pseudomonadota</taxon>
        <taxon>Gammaproteobacteria</taxon>
        <taxon>Lysobacterales</taxon>
        <taxon>Rhodanobacteraceae</taxon>
        <taxon>Dyella</taxon>
    </lineage>
</organism>
<accession>A0ABQ5XFB3</accession>
<proteinExistence type="predicted"/>
<evidence type="ECO:0000256" key="1">
    <source>
        <dbReference type="SAM" id="Phobius"/>
    </source>
</evidence>
<evidence type="ECO:0000313" key="3">
    <source>
        <dbReference type="Proteomes" id="UP001156627"/>
    </source>
</evidence>
<dbReference type="Proteomes" id="UP001156627">
    <property type="component" value="Unassembled WGS sequence"/>
</dbReference>
<keyword evidence="1" id="KW-1133">Transmembrane helix</keyword>
<keyword evidence="1" id="KW-0472">Membrane</keyword>
<protein>
    <recommendedName>
        <fullName evidence="4">Major facilitator superfamily (MFS) profile domain-containing protein</fullName>
    </recommendedName>
</protein>
<feature type="transmembrane region" description="Helical" evidence="1">
    <location>
        <begin position="68"/>
        <end position="87"/>
    </location>
</feature>
<comment type="caution">
    <text evidence="2">The sequence shown here is derived from an EMBL/GenBank/DDBJ whole genome shotgun (WGS) entry which is preliminary data.</text>
</comment>
<reference evidence="3" key="1">
    <citation type="journal article" date="2019" name="Int. J. Syst. Evol. Microbiol.">
        <title>The Global Catalogue of Microorganisms (GCM) 10K type strain sequencing project: providing services to taxonomists for standard genome sequencing and annotation.</title>
        <authorList>
            <consortium name="The Broad Institute Genomics Platform"/>
            <consortium name="The Broad Institute Genome Sequencing Center for Infectious Disease"/>
            <person name="Wu L."/>
            <person name="Ma J."/>
        </authorList>
    </citation>
    <scope>NUCLEOTIDE SEQUENCE [LARGE SCALE GENOMIC DNA]</scope>
    <source>
        <strain evidence="3">NBRC 111981</strain>
    </source>
</reference>